<evidence type="ECO:0000259" key="20">
    <source>
        <dbReference type="PROSITE" id="PS50178"/>
    </source>
</evidence>
<keyword evidence="16" id="KW-0449">Lipoprotein</keyword>
<dbReference type="PROSITE" id="PS50089">
    <property type="entry name" value="ZF_RING_2"/>
    <property type="match status" value="1"/>
</dbReference>
<evidence type="ECO:0000256" key="17">
    <source>
        <dbReference type="PROSITE-ProRule" id="PRU00175"/>
    </source>
</evidence>
<sequence length="293" mass="31554">MRPPSVASGPTSASDYFTQPRPSSPSASLRPVLTPQIAPEFRVPTHEQAPGARFNIGPYLHPRPIRPRWEPDEATNECRRCSKRFGLLTRKHHCRRCGLVVCAACSQHNDALDPYTVPLEPGDFMEDEHVFSATPRRYRTCSECHTALSLLQGTGTGTGGPASLLSPQAFFPASPSLGSVTPSEAAASDVSELVECPVCGTPLASVGDKAAQETHIRDCLDTGGGTVSSGRYLAFKLPPGPLVGQECAICFEDFVAGSRVARLVCLCAFHQHCIVDWLSRGNSCPVHPNHREP</sequence>
<dbReference type="GO" id="GO:0043161">
    <property type="term" value="P:proteasome-mediated ubiquitin-dependent protein catabolic process"/>
    <property type="evidence" value="ECO:0007669"/>
    <property type="project" value="TreeGrafter"/>
</dbReference>
<evidence type="ECO:0000256" key="14">
    <source>
        <dbReference type="ARBA" id="ARBA00023136"/>
    </source>
</evidence>
<comment type="pathway">
    <text evidence="5">Protein modification; protein ubiquitination.</text>
</comment>
<feature type="compositionally biased region" description="Low complexity" evidence="18">
    <location>
        <begin position="20"/>
        <end position="30"/>
    </location>
</feature>
<dbReference type="GO" id="GO:0005768">
    <property type="term" value="C:endosome"/>
    <property type="evidence" value="ECO:0007669"/>
    <property type="project" value="UniProtKB-SubCell"/>
</dbReference>
<keyword evidence="22" id="KW-1185">Reference proteome</keyword>
<dbReference type="EC" id="2.3.2.27" evidence="6"/>
<dbReference type="Pfam" id="PF13639">
    <property type="entry name" value="zf-RING_2"/>
    <property type="match status" value="1"/>
</dbReference>
<protein>
    <recommendedName>
        <fullName evidence="6">RING-type E3 ubiquitin transferase</fullName>
        <ecNumber evidence="6">2.3.2.27</ecNumber>
    </recommendedName>
</protein>
<comment type="caution">
    <text evidence="21">The sequence shown here is derived from an EMBL/GenBank/DDBJ whole genome shotgun (WGS) entry which is preliminary data.</text>
</comment>
<evidence type="ECO:0000256" key="16">
    <source>
        <dbReference type="ARBA" id="ARBA00023288"/>
    </source>
</evidence>
<keyword evidence="12" id="KW-0833">Ubl conjugation pathway</keyword>
<keyword evidence="8" id="KW-0519">Myristate</keyword>
<dbReference type="GO" id="GO:0070936">
    <property type="term" value="P:protein K48-linked ubiquitination"/>
    <property type="evidence" value="ECO:0007669"/>
    <property type="project" value="TreeGrafter"/>
</dbReference>
<evidence type="ECO:0000256" key="5">
    <source>
        <dbReference type="ARBA" id="ARBA00004906"/>
    </source>
</evidence>
<dbReference type="GO" id="GO:0061630">
    <property type="term" value="F:ubiquitin protein ligase activity"/>
    <property type="evidence" value="ECO:0007669"/>
    <property type="project" value="UniProtKB-EC"/>
</dbReference>
<feature type="region of interest" description="Disordered" evidence="18">
    <location>
        <begin position="1"/>
        <end position="30"/>
    </location>
</feature>
<dbReference type="Pfam" id="PF01363">
    <property type="entry name" value="FYVE"/>
    <property type="match status" value="1"/>
</dbReference>
<dbReference type="OrthoDB" id="10057496at2759"/>
<dbReference type="InterPro" id="IPR000306">
    <property type="entry name" value="Znf_FYVE"/>
</dbReference>
<proteinExistence type="predicted"/>
<evidence type="ECO:0000256" key="3">
    <source>
        <dbReference type="ARBA" id="ARBA00004177"/>
    </source>
</evidence>
<dbReference type="PANTHER" id="PTHR46661">
    <property type="entry name" value="E3 UBIQUITIN-PROTEIN LIGASE ZNRF1-LIKE PROTEIN"/>
    <property type="match status" value="1"/>
</dbReference>
<name>A0A5C5FQT5_9BASI</name>
<keyword evidence="11 17" id="KW-0863">Zinc-finger</keyword>
<dbReference type="SUPFAM" id="SSF57903">
    <property type="entry name" value="FYVE/PHD zinc finger"/>
    <property type="match status" value="1"/>
</dbReference>
<keyword evidence="14" id="KW-0472">Membrane</keyword>
<feature type="compositionally biased region" description="Polar residues" evidence="18">
    <location>
        <begin position="8"/>
        <end position="17"/>
    </location>
</feature>
<dbReference type="InterPro" id="IPR011011">
    <property type="entry name" value="Znf_FYVE_PHD"/>
</dbReference>
<dbReference type="SMART" id="SM00064">
    <property type="entry name" value="FYVE"/>
    <property type="match status" value="1"/>
</dbReference>
<dbReference type="GO" id="GO:0008270">
    <property type="term" value="F:zinc ion binding"/>
    <property type="evidence" value="ECO:0007669"/>
    <property type="project" value="UniProtKB-KW"/>
</dbReference>
<keyword evidence="15" id="KW-0458">Lysosome</keyword>
<evidence type="ECO:0000259" key="19">
    <source>
        <dbReference type="PROSITE" id="PS50089"/>
    </source>
</evidence>
<dbReference type="InterPro" id="IPR017455">
    <property type="entry name" value="Znf_FYVE-rel"/>
</dbReference>
<dbReference type="Gene3D" id="3.30.40.10">
    <property type="entry name" value="Zinc/RING finger domain, C3HC4 (zinc finger)"/>
    <property type="match status" value="2"/>
</dbReference>
<evidence type="ECO:0000256" key="4">
    <source>
        <dbReference type="ARBA" id="ARBA00004371"/>
    </source>
</evidence>
<dbReference type="SUPFAM" id="SSF57850">
    <property type="entry name" value="RING/U-box"/>
    <property type="match status" value="1"/>
</dbReference>
<dbReference type="GO" id="GO:0016020">
    <property type="term" value="C:membrane"/>
    <property type="evidence" value="ECO:0007669"/>
    <property type="project" value="UniProtKB-SubCell"/>
</dbReference>
<evidence type="ECO:0000256" key="11">
    <source>
        <dbReference type="ARBA" id="ARBA00022771"/>
    </source>
</evidence>
<dbReference type="PROSITE" id="PS50178">
    <property type="entry name" value="ZF_FYVE"/>
    <property type="match status" value="1"/>
</dbReference>
<dbReference type="InterPro" id="IPR013083">
    <property type="entry name" value="Znf_RING/FYVE/PHD"/>
</dbReference>
<evidence type="ECO:0000256" key="9">
    <source>
        <dbReference type="ARBA" id="ARBA00022723"/>
    </source>
</evidence>
<evidence type="ECO:0000256" key="6">
    <source>
        <dbReference type="ARBA" id="ARBA00012483"/>
    </source>
</evidence>
<dbReference type="InterPro" id="IPR001841">
    <property type="entry name" value="Znf_RING"/>
</dbReference>
<organism evidence="21 22">
    <name type="scientific">Rhodotorula diobovata</name>
    <dbReference type="NCBI Taxonomy" id="5288"/>
    <lineage>
        <taxon>Eukaryota</taxon>
        <taxon>Fungi</taxon>
        <taxon>Dikarya</taxon>
        <taxon>Basidiomycota</taxon>
        <taxon>Pucciniomycotina</taxon>
        <taxon>Microbotryomycetes</taxon>
        <taxon>Sporidiobolales</taxon>
        <taxon>Sporidiobolaceae</taxon>
        <taxon>Rhodotorula</taxon>
    </lineage>
</organism>
<evidence type="ECO:0000256" key="13">
    <source>
        <dbReference type="ARBA" id="ARBA00022833"/>
    </source>
</evidence>
<feature type="domain" description="FYVE-type" evidence="20">
    <location>
        <begin position="72"/>
        <end position="149"/>
    </location>
</feature>
<dbReference type="CDD" id="cd16489">
    <property type="entry name" value="mRING-CH-C4HC2H_ZNRF"/>
    <property type="match status" value="1"/>
</dbReference>
<reference evidence="21 22" key="1">
    <citation type="submission" date="2019-03" db="EMBL/GenBank/DDBJ databases">
        <title>Rhodosporidium diobovatum UCD-FST 08-225 genome sequencing, assembly, and annotation.</title>
        <authorList>
            <person name="Fakankun I.U."/>
            <person name="Fristensky B."/>
            <person name="Levin D.B."/>
        </authorList>
    </citation>
    <scope>NUCLEOTIDE SEQUENCE [LARGE SCALE GENOMIC DNA]</scope>
    <source>
        <strain evidence="21 22">UCD-FST 08-225</strain>
    </source>
</reference>
<evidence type="ECO:0000256" key="18">
    <source>
        <dbReference type="SAM" id="MobiDB-lite"/>
    </source>
</evidence>
<evidence type="ECO:0000256" key="10">
    <source>
        <dbReference type="ARBA" id="ARBA00022753"/>
    </source>
</evidence>
<comment type="subcellular location">
    <subcellularLocation>
        <location evidence="3">Endosome</location>
    </subcellularLocation>
    <subcellularLocation>
        <location evidence="4">Lysosome</location>
    </subcellularLocation>
    <subcellularLocation>
        <location evidence="2">Membrane</location>
        <topology evidence="2">Peripheral membrane protein</topology>
    </subcellularLocation>
</comment>
<accession>A0A5C5FQT5</accession>
<feature type="domain" description="RING-type" evidence="19">
    <location>
        <begin position="247"/>
        <end position="287"/>
    </location>
</feature>
<evidence type="ECO:0000256" key="2">
    <source>
        <dbReference type="ARBA" id="ARBA00004170"/>
    </source>
</evidence>
<dbReference type="PANTHER" id="PTHR46661:SF4">
    <property type="entry name" value="RING-TYPE DOMAIN-CONTAINING PROTEIN"/>
    <property type="match status" value="1"/>
</dbReference>
<gene>
    <name evidence="21" type="ORF">DMC30DRAFT_355156</name>
</gene>
<keyword evidence="7" id="KW-0808">Transferase</keyword>
<evidence type="ECO:0000256" key="7">
    <source>
        <dbReference type="ARBA" id="ARBA00022679"/>
    </source>
</evidence>
<keyword evidence="13" id="KW-0862">Zinc</keyword>
<evidence type="ECO:0000256" key="1">
    <source>
        <dbReference type="ARBA" id="ARBA00000900"/>
    </source>
</evidence>
<dbReference type="SMART" id="SM00184">
    <property type="entry name" value="RING"/>
    <property type="match status" value="1"/>
</dbReference>
<dbReference type="Proteomes" id="UP000311382">
    <property type="component" value="Unassembled WGS sequence"/>
</dbReference>
<keyword evidence="9" id="KW-0479">Metal-binding</keyword>
<dbReference type="InterPro" id="IPR051878">
    <property type="entry name" value="ZNRF_ubiq-protein_ligase"/>
</dbReference>
<dbReference type="EMBL" id="SOZI01000127">
    <property type="protein sequence ID" value="TNY18669.1"/>
    <property type="molecule type" value="Genomic_DNA"/>
</dbReference>
<evidence type="ECO:0000256" key="12">
    <source>
        <dbReference type="ARBA" id="ARBA00022786"/>
    </source>
</evidence>
<evidence type="ECO:0000313" key="22">
    <source>
        <dbReference type="Proteomes" id="UP000311382"/>
    </source>
</evidence>
<dbReference type="STRING" id="5288.A0A5C5FQT5"/>
<evidence type="ECO:0000256" key="15">
    <source>
        <dbReference type="ARBA" id="ARBA00023228"/>
    </source>
</evidence>
<evidence type="ECO:0000256" key="8">
    <source>
        <dbReference type="ARBA" id="ARBA00022707"/>
    </source>
</evidence>
<keyword evidence="10" id="KW-0967">Endosome</keyword>
<evidence type="ECO:0000313" key="21">
    <source>
        <dbReference type="EMBL" id="TNY18669.1"/>
    </source>
</evidence>
<comment type="catalytic activity">
    <reaction evidence="1">
        <text>S-ubiquitinyl-[E2 ubiquitin-conjugating enzyme]-L-cysteine + [acceptor protein]-L-lysine = [E2 ubiquitin-conjugating enzyme]-L-cysteine + N(6)-ubiquitinyl-[acceptor protein]-L-lysine.</text>
        <dbReference type="EC" id="2.3.2.27"/>
    </reaction>
</comment>
<dbReference type="AlphaFoldDB" id="A0A5C5FQT5"/>